<reference evidence="3 4" key="1">
    <citation type="submission" date="2016-09" db="EMBL/GenBank/DDBJ databases">
        <title>Extensive genetic diversity and differential bi-allelic expression allows diatom success in the polar Southern Ocean.</title>
        <authorList>
            <consortium name="DOE Joint Genome Institute"/>
            <person name="Mock T."/>
            <person name="Otillar R.P."/>
            <person name="Strauss J."/>
            <person name="Dupont C."/>
            <person name="Frickenhaus S."/>
            <person name="Maumus F."/>
            <person name="Mcmullan M."/>
            <person name="Sanges R."/>
            <person name="Schmutz J."/>
            <person name="Toseland A."/>
            <person name="Valas R."/>
            <person name="Veluchamy A."/>
            <person name="Ward B.J."/>
            <person name="Allen A."/>
            <person name="Barry K."/>
            <person name="Falciatore A."/>
            <person name="Ferrante M."/>
            <person name="Fortunato A.E."/>
            <person name="Gloeckner G."/>
            <person name="Gruber A."/>
            <person name="Hipkin R."/>
            <person name="Janech M."/>
            <person name="Kroth P."/>
            <person name="Leese F."/>
            <person name="Lindquist E."/>
            <person name="Lyon B.R."/>
            <person name="Martin J."/>
            <person name="Mayer C."/>
            <person name="Parker M."/>
            <person name="Quesneville H."/>
            <person name="Raymond J."/>
            <person name="Uhlig C."/>
            <person name="Valentin K.U."/>
            <person name="Worden A.Z."/>
            <person name="Armbrust E.V."/>
            <person name="Bowler C."/>
            <person name="Green B."/>
            <person name="Moulton V."/>
            <person name="Van Oosterhout C."/>
            <person name="Grigoriev I."/>
        </authorList>
    </citation>
    <scope>NUCLEOTIDE SEQUENCE [LARGE SCALE GENOMIC DNA]</scope>
    <source>
        <strain evidence="3 4">CCMP1102</strain>
    </source>
</reference>
<evidence type="ECO:0000313" key="4">
    <source>
        <dbReference type="Proteomes" id="UP000095751"/>
    </source>
</evidence>
<evidence type="ECO:0000256" key="2">
    <source>
        <dbReference type="SAM" id="SignalP"/>
    </source>
</evidence>
<dbReference type="EMBL" id="KV784379">
    <property type="protein sequence ID" value="OEU08704.1"/>
    <property type="molecule type" value="Genomic_DNA"/>
</dbReference>
<evidence type="ECO:0000256" key="1">
    <source>
        <dbReference type="SAM" id="MobiDB-lite"/>
    </source>
</evidence>
<feature type="chain" id="PRO_5009192186" evidence="2">
    <location>
        <begin position="26"/>
        <end position="179"/>
    </location>
</feature>
<accession>A0A1E7ESD4</accession>
<dbReference type="InParanoid" id="A0A1E7ESD4"/>
<feature type="signal peptide" evidence="2">
    <location>
        <begin position="1"/>
        <end position="25"/>
    </location>
</feature>
<feature type="compositionally biased region" description="Basic and acidic residues" evidence="1">
    <location>
        <begin position="168"/>
        <end position="179"/>
    </location>
</feature>
<keyword evidence="2" id="KW-0732">Signal</keyword>
<gene>
    <name evidence="3" type="ORF">FRACYDRAFT_249604</name>
</gene>
<feature type="region of interest" description="Disordered" evidence="1">
    <location>
        <begin position="87"/>
        <end position="179"/>
    </location>
</feature>
<organism evidence="3 4">
    <name type="scientific">Fragilariopsis cylindrus CCMP1102</name>
    <dbReference type="NCBI Taxonomy" id="635003"/>
    <lineage>
        <taxon>Eukaryota</taxon>
        <taxon>Sar</taxon>
        <taxon>Stramenopiles</taxon>
        <taxon>Ochrophyta</taxon>
        <taxon>Bacillariophyta</taxon>
        <taxon>Bacillariophyceae</taxon>
        <taxon>Bacillariophycidae</taxon>
        <taxon>Bacillariales</taxon>
        <taxon>Bacillariaceae</taxon>
        <taxon>Fragilariopsis</taxon>
    </lineage>
</organism>
<proteinExistence type="predicted"/>
<protein>
    <submittedName>
        <fullName evidence="3">Uncharacterized protein</fullName>
    </submittedName>
</protein>
<dbReference type="KEGG" id="fcy:FRACYDRAFT_249604"/>
<feature type="compositionally biased region" description="Polar residues" evidence="1">
    <location>
        <begin position="157"/>
        <end position="167"/>
    </location>
</feature>
<name>A0A1E7ESD4_9STRA</name>
<feature type="compositionally biased region" description="Low complexity" evidence="1">
    <location>
        <begin position="93"/>
        <end position="111"/>
    </location>
</feature>
<feature type="compositionally biased region" description="Basic residues" evidence="1">
    <location>
        <begin position="112"/>
        <end position="122"/>
    </location>
</feature>
<keyword evidence="4" id="KW-1185">Reference proteome</keyword>
<dbReference type="Proteomes" id="UP000095751">
    <property type="component" value="Unassembled WGS sequence"/>
</dbReference>
<evidence type="ECO:0000313" key="3">
    <source>
        <dbReference type="EMBL" id="OEU08704.1"/>
    </source>
</evidence>
<sequence>MSQILSVLQIIIVTIILHSLLTSRSHHVEASEYRITRVQRVQAVAPNNHHYLRAFGQHHKQQHVEKNEYIRAEPVATPLQINLHNESYHHHQQQQQQQQQQRFPNTNGNKNQQHHHHHKRQHNTNDSPGHKKPKDDIRIEDVIETTANDALDKEGPASNTANHNGSNKNDKRSERIKNN</sequence>
<dbReference type="AlphaFoldDB" id="A0A1E7ESD4"/>